<proteinExistence type="predicted"/>
<accession>A0A820LF81</accession>
<comment type="caution">
    <text evidence="1">The sequence shown here is derived from an EMBL/GenBank/DDBJ whole genome shotgun (WGS) entry which is preliminary data.</text>
</comment>
<name>A0A820LF81_9BILA</name>
<sequence>MIFYQFLNINDSRLAFILSQSAFFHLGNSNSFVTIDISTGFVGIPIYLPIIH</sequence>
<dbReference type="EMBL" id="CAJOAY010022245">
    <property type="protein sequence ID" value="CAF4355486.1"/>
    <property type="molecule type" value="Genomic_DNA"/>
</dbReference>
<reference evidence="1" key="1">
    <citation type="submission" date="2021-02" db="EMBL/GenBank/DDBJ databases">
        <authorList>
            <person name="Nowell W R."/>
        </authorList>
    </citation>
    <scope>NUCLEOTIDE SEQUENCE</scope>
</reference>
<gene>
    <name evidence="1" type="ORF">OKA104_LOCUS49037</name>
</gene>
<feature type="non-terminal residue" evidence="1">
    <location>
        <position position="1"/>
    </location>
</feature>
<organism evidence="1 2">
    <name type="scientific">Adineta steineri</name>
    <dbReference type="NCBI Taxonomy" id="433720"/>
    <lineage>
        <taxon>Eukaryota</taxon>
        <taxon>Metazoa</taxon>
        <taxon>Spiralia</taxon>
        <taxon>Gnathifera</taxon>
        <taxon>Rotifera</taxon>
        <taxon>Eurotatoria</taxon>
        <taxon>Bdelloidea</taxon>
        <taxon>Adinetida</taxon>
        <taxon>Adinetidae</taxon>
        <taxon>Adineta</taxon>
    </lineage>
</organism>
<dbReference type="Proteomes" id="UP000663881">
    <property type="component" value="Unassembled WGS sequence"/>
</dbReference>
<evidence type="ECO:0000313" key="1">
    <source>
        <dbReference type="EMBL" id="CAF4355486.1"/>
    </source>
</evidence>
<evidence type="ECO:0000313" key="2">
    <source>
        <dbReference type="Proteomes" id="UP000663881"/>
    </source>
</evidence>
<protein>
    <submittedName>
        <fullName evidence="1">Uncharacterized protein</fullName>
    </submittedName>
</protein>
<dbReference type="AlphaFoldDB" id="A0A820LF81"/>